<evidence type="ECO:0000256" key="3">
    <source>
        <dbReference type="ARBA" id="ARBA00022989"/>
    </source>
</evidence>
<evidence type="ECO:0000256" key="1">
    <source>
        <dbReference type="ARBA" id="ARBA00004141"/>
    </source>
</evidence>
<keyword evidence="3 5" id="KW-1133">Transmembrane helix</keyword>
<keyword evidence="4 5" id="KW-0472">Membrane</keyword>
<gene>
    <name evidence="6" type="ORF">SBD_7449</name>
</gene>
<evidence type="ECO:0000256" key="5">
    <source>
        <dbReference type="SAM" id="Phobius"/>
    </source>
</evidence>
<dbReference type="InterPro" id="IPR036259">
    <property type="entry name" value="MFS_trans_sf"/>
</dbReference>
<reference evidence="7" key="1">
    <citation type="journal article" date="2013" name="Genome Announc.">
        <title>Draft Genome Sequence of Streptomyces bottropensis ATCC 25435, a Bottromycin-Producing Actinomycete.</title>
        <authorList>
            <person name="Zhang H."/>
            <person name="Zhou W."/>
            <person name="Zhuang Y."/>
            <person name="Liang X."/>
            <person name="Liu T."/>
        </authorList>
    </citation>
    <scope>NUCLEOTIDE SEQUENCE [LARGE SCALE GENOMIC DNA]</scope>
    <source>
        <strain evidence="7">ATCC 25435</strain>
    </source>
</reference>
<accession>M3D3P2</accession>
<comment type="subcellular location">
    <subcellularLocation>
        <location evidence="1">Membrane</location>
        <topology evidence="1">Multi-pass membrane protein</topology>
    </subcellularLocation>
</comment>
<feature type="transmembrane region" description="Helical" evidence="5">
    <location>
        <begin position="123"/>
        <end position="144"/>
    </location>
</feature>
<dbReference type="Gene3D" id="1.20.1250.20">
    <property type="entry name" value="MFS general substrate transporter like domains"/>
    <property type="match status" value="1"/>
</dbReference>
<dbReference type="Pfam" id="PF00854">
    <property type="entry name" value="PTR2"/>
    <property type="match status" value="1"/>
</dbReference>
<evidence type="ECO:0000256" key="2">
    <source>
        <dbReference type="ARBA" id="ARBA00022692"/>
    </source>
</evidence>
<evidence type="ECO:0000256" key="4">
    <source>
        <dbReference type="ARBA" id="ARBA00023136"/>
    </source>
</evidence>
<dbReference type="EMBL" id="KB405097">
    <property type="protein sequence ID" value="EMF50732.1"/>
    <property type="molecule type" value="Genomic_DNA"/>
</dbReference>
<feature type="transmembrane region" description="Helical" evidence="5">
    <location>
        <begin position="28"/>
        <end position="49"/>
    </location>
</feature>
<dbReference type="NCBIfam" id="TIGR00924">
    <property type="entry name" value="yjdL_sub1_fam"/>
    <property type="match status" value="1"/>
</dbReference>
<protein>
    <submittedName>
        <fullName evidence="6">Proton/peptide symporter</fullName>
    </submittedName>
</protein>
<organism evidence="6 7">
    <name type="scientific">Streptomyces bottropensis ATCC 25435</name>
    <dbReference type="NCBI Taxonomy" id="1054862"/>
    <lineage>
        <taxon>Bacteria</taxon>
        <taxon>Bacillati</taxon>
        <taxon>Actinomycetota</taxon>
        <taxon>Actinomycetes</taxon>
        <taxon>Kitasatosporales</taxon>
        <taxon>Streptomycetaceae</taxon>
        <taxon>Streptomyces</taxon>
    </lineage>
</organism>
<dbReference type="GO" id="GO:0015833">
    <property type="term" value="P:peptide transport"/>
    <property type="evidence" value="ECO:0007669"/>
    <property type="project" value="InterPro"/>
</dbReference>
<dbReference type="GO" id="GO:0016020">
    <property type="term" value="C:membrane"/>
    <property type="evidence" value="ECO:0007669"/>
    <property type="project" value="UniProtKB-SubCell"/>
</dbReference>
<name>M3D3P2_9ACTN</name>
<evidence type="ECO:0000313" key="6">
    <source>
        <dbReference type="EMBL" id="EMF50732.1"/>
    </source>
</evidence>
<feature type="transmembrane region" description="Helical" evidence="5">
    <location>
        <begin position="93"/>
        <end position="111"/>
    </location>
</feature>
<sequence length="156" mass="16554">MALAPVFAWLWLWLNRQGREPSTAVKFAMALVLIGVSFFFFLIPLGMAADGTPAGPMWLVGIYFIQTVGELCLSPVGLSVTTKMAPAKYAGQMMGVWFLAVTASDSITGLLSNPAVGGFDLSGTGMVAVEATLAVLAGLAIYMYRRKVRALTGDVN</sequence>
<dbReference type="GO" id="GO:1904680">
    <property type="term" value="F:peptide transmembrane transporter activity"/>
    <property type="evidence" value="ECO:0007669"/>
    <property type="project" value="InterPro"/>
</dbReference>
<dbReference type="Proteomes" id="UP000030760">
    <property type="component" value="Unassembled WGS sequence"/>
</dbReference>
<dbReference type="InterPro" id="IPR005279">
    <property type="entry name" value="Dipep/tripep_permease"/>
</dbReference>
<dbReference type="AlphaFoldDB" id="M3D3P2"/>
<evidence type="ECO:0000313" key="7">
    <source>
        <dbReference type="Proteomes" id="UP000030760"/>
    </source>
</evidence>
<dbReference type="SUPFAM" id="SSF103473">
    <property type="entry name" value="MFS general substrate transporter"/>
    <property type="match status" value="1"/>
</dbReference>
<proteinExistence type="predicted"/>
<keyword evidence="2 5" id="KW-0812">Transmembrane</keyword>
<dbReference type="InterPro" id="IPR000109">
    <property type="entry name" value="POT_fam"/>
</dbReference>